<evidence type="ECO:0000313" key="3">
    <source>
        <dbReference type="Proteomes" id="UP000032233"/>
    </source>
</evidence>
<feature type="transmembrane region" description="Helical" evidence="1">
    <location>
        <begin position="372"/>
        <end position="392"/>
    </location>
</feature>
<feature type="transmembrane region" description="Helical" evidence="1">
    <location>
        <begin position="465"/>
        <end position="487"/>
    </location>
</feature>
<feature type="transmembrane region" description="Helical" evidence="1">
    <location>
        <begin position="283"/>
        <end position="302"/>
    </location>
</feature>
<keyword evidence="1" id="KW-1133">Transmembrane helix</keyword>
<protein>
    <submittedName>
        <fullName evidence="2">Uncharacterized protein</fullName>
    </submittedName>
</protein>
<keyword evidence="1" id="KW-0472">Membrane</keyword>
<feature type="transmembrane region" description="Helical" evidence="1">
    <location>
        <begin position="507"/>
        <end position="526"/>
    </location>
</feature>
<dbReference type="InParanoid" id="A0A0D2J9C6"/>
<feature type="transmembrane region" description="Helical" evidence="1">
    <location>
        <begin position="96"/>
        <end position="129"/>
    </location>
</feature>
<feature type="transmembrane region" description="Helical" evidence="1">
    <location>
        <begin position="434"/>
        <end position="453"/>
    </location>
</feature>
<dbReference type="AlphaFoldDB" id="A0A0D2J9C6"/>
<reference evidence="2 3" key="1">
    <citation type="submission" date="2013-11" db="EMBL/GenBank/DDBJ databases">
        <title>Metagenomic analysis of a methanogenic consortium involved in long chain n-alkane degradation.</title>
        <authorList>
            <person name="Davidova I.A."/>
            <person name="Callaghan A.V."/>
            <person name="Wawrik B."/>
            <person name="Pruitt S."/>
            <person name="Marks C."/>
            <person name="Duncan K.E."/>
            <person name="Suflita J.M."/>
        </authorList>
    </citation>
    <scope>NUCLEOTIDE SEQUENCE [LARGE SCALE GENOMIC DNA]</scope>
    <source>
        <strain evidence="2 3">SPR</strain>
    </source>
</reference>
<name>A0A0D2J9C6_9BACT</name>
<feature type="transmembrane region" description="Helical" evidence="1">
    <location>
        <begin position="243"/>
        <end position="263"/>
    </location>
</feature>
<dbReference type="EMBL" id="AZAC01000008">
    <property type="protein sequence ID" value="KIX14754.1"/>
    <property type="molecule type" value="Genomic_DNA"/>
</dbReference>
<feature type="transmembrane region" description="Helical" evidence="1">
    <location>
        <begin position="184"/>
        <end position="200"/>
    </location>
</feature>
<keyword evidence="1" id="KW-0812">Transmembrane</keyword>
<accession>A0A0D2J9C6</accession>
<dbReference type="Proteomes" id="UP000032233">
    <property type="component" value="Unassembled WGS sequence"/>
</dbReference>
<feature type="transmembrane region" description="Helical" evidence="1">
    <location>
        <begin position="538"/>
        <end position="556"/>
    </location>
</feature>
<feature type="transmembrane region" description="Helical" evidence="1">
    <location>
        <begin position="314"/>
        <end position="331"/>
    </location>
</feature>
<gene>
    <name evidence="2" type="ORF">X474_06325</name>
</gene>
<evidence type="ECO:0000313" key="2">
    <source>
        <dbReference type="EMBL" id="KIX14754.1"/>
    </source>
</evidence>
<feature type="transmembrane region" description="Helical" evidence="1">
    <location>
        <begin position="337"/>
        <end position="360"/>
    </location>
</feature>
<evidence type="ECO:0000256" key="1">
    <source>
        <dbReference type="SAM" id="Phobius"/>
    </source>
</evidence>
<feature type="transmembrane region" description="Helical" evidence="1">
    <location>
        <begin position="206"/>
        <end position="223"/>
    </location>
</feature>
<comment type="caution">
    <text evidence="2">The sequence shown here is derived from an EMBL/GenBank/DDBJ whole genome shotgun (WGS) entry which is preliminary data.</text>
</comment>
<sequence length="1019" mass="112316">MRRFALIAMILSLLAGGVATWPLTPDFFSAIPYAKTPIPDYERVPLMPGDHLQTYYWFWLFSDNLTGDSALLTNPYEFNAFDGPMSAGYANFPFSILYWVLLFLGQAGAYNGLVMLSYILGGLAAFLLAKAWTKDNLTALIAGLVFAMAPFRSAHVVSGHLFAFVIFLLPLCLFFLERSLQKSSWWRGLAGGACLAAVSLMEGHVAYLMTLTVGAFLAGRILLCENAPENKPARDQEPDLPLAPALAGVIAGGLSLGLFFWMAVSRKAGWSFFQFRMLEPLTAWVLAAFFFWMILSCLIARFSRLDFARARNLIGRQFFCLSPLVIYALQYGMDVPYLGPVLLGVTGVGFTASLVRIVLAHRARPTGFDLKAVLPALIGFGAGLAVAASYLMHVRASIFVPSIAGKGRSLHEVLLYAPNSWDLFQRLNPDNERLVYLGFVLIVLALAGLAPLLSNKPKKPGKLVLAGSLAFLGSVLCLGPNLTGFPLYKLLYNYFPFFKYPRVPGRYVMVAFVFLGLLAAGSLSGLRAWLDHKGRSKVALMLPILVLALIGLEYYSPKPVGLALFNADNKVYARISQELPENKVVLELPVWPGDSHQSSAYEYTVTRTQKPMVNGYSPVVAKEYVEKVFWPLFGADLGEITQQRAELLKRLKVGLVTFHDDALIYSGKISAFPPRLAEKRLAASPWLEPLEKDGVISLFRVREDPLPGKDPDSITSPVNTVWYARNLPLNTGRRVLDPDASGYNLLMREGPLFKEGKLIPKPGAGGNITSARPGRDKPDFMAFGPFRAFPGGEYAARFRLKAGPASPGVEIARLEVVTDKGQTIIAQRPLVAGELPADTWGDVILPFELKSVTDLEFRVFYTGRAALDFNLVNVGFADQKQGPRQVEAEDLLRQTAWVVSDPKASKGEAVLAKNNFHPPLYVSHGPYFIFEEGKFKADFYLRLAEKTQTDAEVLLLQVATDMGKRVLAQKKIKASDLAEDKYLPFTLEFETPFLCEVDFRVKYQGNASVLVDKVVAAEG</sequence>
<proteinExistence type="predicted"/>
<organism evidence="2 3">
    <name type="scientific">Dethiosulfatarculus sandiegensis</name>
    <dbReference type="NCBI Taxonomy" id="1429043"/>
    <lineage>
        <taxon>Bacteria</taxon>
        <taxon>Pseudomonadati</taxon>
        <taxon>Thermodesulfobacteriota</taxon>
        <taxon>Desulfarculia</taxon>
        <taxon>Desulfarculales</taxon>
        <taxon>Desulfarculaceae</taxon>
        <taxon>Dethiosulfatarculus</taxon>
    </lineage>
</organism>
<feature type="transmembrane region" description="Helical" evidence="1">
    <location>
        <begin position="159"/>
        <end position="177"/>
    </location>
</feature>
<keyword evidence="3" id="KW-1185">Reference proteome</keyword>